<evidence type="ECO:0000256" key="2">
    <source>
        <dbReference type="SAM" id="SignalP"/>
    </source>
</evidence>
<reference evidence="3" key="1">
    <citation type="submission" date="2019-11" db="EMBL/GenBank/DDBJ databases">
        <authorList>
            <person name="Kojima H."/>
        </authorList>
    </citation>
    <scope>NUCLEOTIDE SEQUENCE</scope>
    <source>
        <strain evidence="3">H1576</strain>
    </source>
</reference>
<protein>
    <submittedName>
        <fullName evidence="3">Porin</fullName>
    </submittedName>
</protein>
<evidence type="ECO:0000256" key="1">
    <source>
        <dbReference type="SAM" id="Coils"/>
    </source>
</evidence>
<keyword evidence="2" id="KW-0732">Signal</keyword>
<evidence type="ECO:0000313" key="4">
    <source>
        <dbReference type="Proteomes" id="UP000671852"/>
    </source>
</evidence>
<accession>A0A975B0A6</accession>
<feature type="signal peptide" evidence="2">
    <location>
        <begin position="1"/>
        <end position="21"/>
    </location>
</feature>
<keyword evidence="4" id="KW-1185">Reference proteome</keyword>
<keyword evidence="1" id="KW-0175">Coiled coil</keyword>
<feature type="chain" id="PRO_5037377113" evidence="2">
    <location>
        <begin position="22"/>
        <end position="410"/>
    </location>
</feature>
<dbReference type="RefSeq" id="WP_207560694.1">
    <property type="nucleotide sequence ID" value="NZ_CP046072.1"/>
</dbReference>
<dbReference type="AlphaFoldDB" id="A0A975B0A6"/>
<sequence>MKNTTLSLLACALMASSSLMASNETDIKALKQEINDLKEITQSLIDETSDLKTGFNYTTVDPTKSHSGLGAAASKVYYSKSPLSIGGYGKMDYSFSSNEGAADTDLIDVYRFIPYIGYKFTDNIIMNTEIEFEHGGSKDGAAGDGYVIIEFMYLDFLRNANFNVRLGNQLMPMGLINEKHEPTLFTTVQRPNTSKKLIPSTWHENGVMAYGQITDNVLYKIGAFSALDLTMGAGEGNDWLRDSRIGSFRNQNRLGLAIVGRLDYTGIDGLFIGASAYNDTDVTMIDAHFDYNNNDFRAYGVITQTTREDAPTGEPQKAKGGFVNIGYDLRSLFASNNKMPVFAQLESVSAQDELAGGGSVESTDTLTIGINYFPHEQVVLKADYAMNKDNSKASNIDEKDIFSLSMGFIF</sequence>
<reference evidence="3" key="2">
    <citation type="submission" date="2021-04" db="EMBL/GenBank/DDBJ databases">
        <title>Isolation and characterization of a novel species of the genus Sulfurimonas.</title>
        <authorList>
            <person name="Fukui M."/>
        </authorList>
    </citation>
    <scope>NUCLEOTIDE SEQUENCE</scope>
    <source>
        <strain evidence="3">H1576</strain>
    </source>
</reference>
<dbReference type="SUPFAM" id="SSF56935">
    <property type="entry name" value="Porins"/>
    <property type="match status" value="1"/>
</dbReference>
<proteinExistence type="predicted"/>
<feature type="coiled-coil region" evidence="1">
    <location>
        <begin position="20"/>
        <end position="47"/>
    </location>
</feature>
<gene>
    <name evidence="3" type="ORF">GJV85_07065</name>
</gene>
<evidence type="ECO:0000313" key="3">
    <source>
        <dbReference type="EMBL" id="QSZ41876.1"/>
    </source>
</evidence>
<dbReference type="KEGG" id="saqt:GJV85_07065"/>
<organism evidence="3 4">
    <name type="scientific">Sulfurimonas aquatica</name>
    <dbReference type="NCBI Taxonomy" id="2672570"/>
    <lineage>
        <taxon>Bacteria</taxon>
        <taxon>Pseudomonadati</taxon>
        <taxon>Campylobacterota</taxon>
        <taxon>Epsilonproteobacteria</taxon>
        <taxon>Campylobacterales</taxon>
        <taxon>Sulfurimonadaceae</taxon>
        <taxon>Sulfurimonas</taxon>
    </lineage>
</organism>
<dbReference type="InterPro" id="IPR023614">
    <property type="entry name" value="Porin_dom_sf"/>
</dbReference>
<name>A0A975B0A6_9BACT</name>
<dbReference type="Proteomes" id="UP000671852">
    <property type="component" value="Chromosome"/>
</dbReference>
<dbReference type="EMBL" id="CP046072">
    <property type="protein sequence ID" value="QSZ41876.1"/>
    <property type="molecule type" value="Genomic_DNA"/>
</dbReference>
<dbReference type="Gene3D" id="2.40.160.10">
    <property type="entry name" value="Porin"/>
    <property type="match status" value="1"/>
</dbReference>